<dbReference type="RefSeq" id="WP_245821438.1">
    <property type="nucleotide sequence ID" value="NZ_FTOA01000004.1"/>
</dbReference>
<dbReference type="PANTHER" id="PTHR31350">
    <property type="entry name" value="SI:DKEY-261L7.2"/>
    <property type="match status" value="1"/>
</dbReference>
<dbReference type="InterPro" id="IPR011990">
    <property type="entry name" value="TPR-like_helical_dom_sf"/>
</dbReference>
<evidence type="ECO:0000259" key="3">
    <source>
        <dbReference type="Pfam" id="PF13369"/>
    </source>
</evidence>
<evidence type="ECO:0000313" key="4">
    <source>
        <dbReference type="EMBL" id="SIS90483.1"/>
    </source>
</evidence>
<feature type="domain" description="Protein SirB1 N-terminal" evidence="3">
    <location>
        <begin position="50"/>
        <end position="204"/>
    </location>
</feature>
<sequence length="286" mass="31307">MAVPVAPVSLVTAPRLALAMLADQPDDAVPLAQAALWLAALDHPGKGLDTYTDHLQALVDALRDRLQASPAETAADRASALSAVLATDWGYQGDVETYEDLQNADLMRVIDRRRGLPVSLGILYLHVARAQGWDAHGLNFPGHFLIRLEGEAGDRAIIDPFHGGPALSVADLRSLLKAMTGQAAELTPDMYAPLSNRAVLIRLQSNIKMRLLDGGMLDAAGEILQRMLLFAPQDYRLWRENGLLYMRRGNLESALDSLETYLTLAPDGDDRTRIAQVMAELRQRLQ</sequence>
<gene>
    <name evidence="4" type="ORF">SAMN05421779_104406</name>
</gene>
<reference evidence="4 5" key="1">
    <citation type="submission" date="2017-01" db="EMBL/GenBank/DDBJ databases">
        <authorList>
            <person name="Mah S.A."/>
            <person name="Swanson W.J."/>
            <person name="Moy G.W."/>
            <person name="Vacquier V.D."/>
        </authorList>
    </citation>
    <scope>NUCLEOTIDE SEQUENCE [LARGE SCALE GENOMIC DNA]</scope>
    <source>
        <strain evidence="4 5">DSM 11589</strain>
    </source>
</reference>
<evidence type="ECO:0000256" key="2">
    <source>
        <dbReference type="PROSITE-ProRule" id="PRU00339"/>
    </source>
</evidence>
<dbReference type="InterPro" id="IPR019734">
    <property type="entry name" value="TPR_rpt"/>
</dbReference>
<protein>
    <submittedName>
        <fullName evidence="4">Regulator of sirC expression, contains transglutaminase-like and TPR domains</fullName>
    </submittedName>
</protein>
<dbReference type="Pfam" id="PF13371">
    <property type="entry name" value="TPR_9"/>
    <property type="match status" value="1"/>
</dbReference>
<dbReference type="AlphaFoldDB" id="A0A1N7MWH9"/>
<dbReference type="InterPro" id="IPR032698">
    <property type="entry name" value="SirB1_N"/>
</dbReference>
<accession>A0A1N7MWH9</accession>
<evidence type="ECO:0000256" key="1">
    <source>
        <dbReference type="ARBA" id="ARBA00007100"/>
    </source>
</evidence>
<dbReference type="EMBL" id="FTOA01000004">
    <property type="protein sequence ID" value="SIS90483.1"/>
    <property type="molecule type" value="Genomic_DNA"/>
</dbReference>
<dbReference type="PROSITE" id="PS50005">
    <property type="entry name" value="TPR"/>
    <property type="match status" value="1"/>
</dbReference>
<organism evidence="4 5">
    <name type="scientific">Insolitispirillum peregrinum</name>
    <dbReference type="NCBI Taxonomy" id="80876"/>
    <lineage>
        <taxon>Bacteria</taxon>
        <taxon>Pseudomonadati</taxon>
        <taxon>Pseudomonadota</taxon>
        <taxon>Alphaproteobacteria</taxon>
        <taxon>Rhodospirillales</taxon>
        <taxon>Novispirillaceae</taxon>
        <taxon>Insolitispirillum</taxon>
    </lineage>
</organism>
<dbReference type="Gene3D" id="1.25.40.10">
    <property type="entry name" value="Tetratricopeptide repeat domain"/>
    <property type="match status" value="1"/>
</dbReference>
<dbReference type="SUPFAM" id="SSF48452">
    <property type="entry name" value="TPR-like"/>
    <property type="match status" value="1"/>
</dbReference>
<keyword evidence="5" id="KW-1185">Reference proteome</keyword>
<dbReference type="PANTHER" id="PTHR31350:SF21">
    <property type="entry name" value="F-BOX ONLY PROTEIN 21"/>
    <property type="match status" value="1"/>
</dbReference>
<dbReference type="Proteomes" id="UP000185678">
    <property type="component" value="Unassembled WGS sequence"/>
</dbReference>
<evidence type="ECO:0000313" key="5">
    <source>
        <dbReference type="Proteomes" id="UP000185678"/>
    </source>
</evidence>
<comment type="similarity">
    <text evidence="1">Belongs to the UPF0162 family.</text>
</comment>
<proteinExistence type="inferred from homology"/>
<dbReference type="STRING" id="80876.SAMN05421779_104406"/>
<keyword evidence="2" id="KW-0802">TPR repeat</keyword>
<name>A0A1N7MWH9_9PROT</name>
<dbReference type="Pfam" id="PF13369">
    <property type="entry name" value="Transglut_core2"/>
    <property type="match status" value="1"/>
</dbReference>
<feature type="repeat" description="TPR" evidence="2">
    <location>
        <begin position="235"/>
        <end position="268"/>
    </location>
</feature>